<evidence type="ECO:0008006" key="3">
    <source>
        <dbReference type="Google" id="ProtNLM"/>
    </source>
</evidence>
<accession>A0ABS6VXK5</accession>
<name>A0ABS6VXK5_9FLAO</name>
<comment type="caution">
    <text evidence="1">The sequence shown here is derived from an EMBL/GenBank/DDBJ whole genome shotgun (WGS) entry which is preliminary data.</text>
</comment>
<gene>
    <name evidence="1" type="ORF">KW502_00735</name>
</gene>
<dbReference type="Proteomes" id="UP000719267">
    <property type="component" value="Unassembled WGS sequence"/>
</dbReference>
<dbReference type="EMBL" id="JAHWDF010000001">
    <property type="protein sequence ID" value="MBW2960323.1"/>
    <property type="molecule type" value="Genomic_DNA"/>
</dbReference>
<sequence>MNFKYIFLIVIVLSGFISNAQREALKTFSAKGLQKIEFAADEIFKIEVKTIPAVKQVQIFTFSEGEYFNDIAVIVKRDLKTLKIASTYKERLTSGYDKLSAHKVYAVNLKIILPEGLKFMVISNIANVYAAGKFEHFEAELKSGDVQLKAFTGKALINTFTGNVHIETTQANLEANTNHGQLYMSPSLDFGNLIEVKSIYGDIEVRKIQ</sequence>
<evidence type="ECO:0000313" key="2">
    <source>
        <dbReference type="Proteomes" id="UP000719267"/>
    </source>
</evidence>
<evidence type="ECO:0000313" key="1">
    <source>
        <dbReference type="EMBL" id="MBW2960323.1"/>
    </source>
</evidence>
<proteinExistence type="predicted"/>
<protein>
    <recommendedName>
        <fullName evidence="3">Adhesin domain-containing protein</fullName>
    </recommendedName>
</protein>
<keyword evidence="2" id="KW-1185">Reference proteome</keyword>
<reference evidence="1 2" key="1">
    <citation type="submission" date="2021-07" db="EMBL/GenBank/DDBJ databases">
        <title>Mesonia aestuariivivens sp. nov., isolated from a tidal flat.</title>
        <authorList>
            <person name="Kim Y.-O."/>
            <person name="Yoon J.-H."/>
        </authorList>
    </citation>
    <scope>NUCLEOTIDE SEQUENCE [LARGE SCALE GENOMIC DNA]</scope>
    <source>
        <strain evidence="1 2">JHPTF-M18</strain>
    </source>
</reference>
<organism evidence="1 2">
    <name type="scientific">Mesonia aestuariivivens</name>
    <dbReference type="NCBI Taxonomy" id="2796128"/>
    <lineage>
        <taxon>Bacteria</taxon>
        <taxon>Pseudomonadati</taxon>
        <taxon>Bacteroidota</taxon>
        <taxon>Flavobacteriia</taxon>
        <taxon>Flavobacteriales</taxon>
        <taxon>Flavobacteriaceae</taxon>
        <taxon>Mesonia</taxon>
    </lineage>
</organism>
<dbReference type="RefSeq" id="WP_219038612.1">
    <property type="nucleotide sequence ID" value="NZ_JAHWDF010000001.1"/>
</dbReference>